<dbReference type="RefSeq" id="WP_005683348.1">
    <property type="nucleotide sequence ID" value="NZ_ADNC01000007.1"/>
</dbReference>
<feature type="coiled-coil region" evidence="5">
    <location>
        <begin position="263"/>
        <end position="290"/>
    </location>
</feature>
<dbReference type="Gene3D" id="3.40.50.300">
    <property type="entry name" value="P-loop containing nucleotide triphosphate hydrolases"/>
    <property type="match status" value="2"/>
</dbReference>
<protein>
    <submittedName>
        <fullName evidence="7">ABC transporter, ATP-binding protein</fullName>
    </submittedName>
</protein>
<dbReference type="Pfam" id="PF00005">
    <property type="entry name" value="ABC_tran"/>
    <property type="match status" value="2"/>
</dbReference>
<keyword evidence="5" id="KW-0175">Coiled coil</keyword>
<dbReference type="eggNOG" id="COG4608">
    <property type="taxonomic scope" value="Bacteria"/>
</dbReference>
<gene>
    <name evidence="7" type="ORF">MALL_0664</name>
</gene>
<evidence type="ECO:0000259" key="6">
    <source>
        <dbReference type="PROSITE" id="PS50893"/>
    </source>
</evidence>
<reference evidence="7 8" key="1">
    <citation type="submission" date="2010-03" db="EMBL/GenBank/DDBJ databases">
        <authorList>
            <person name="Glass J.I."/>
            <person name="Benders G.A."/>
            <person name="Durkin A.S."/>
            <person name="Farmerie W.G."/>
            <person name="Hlavinka K."/>
            <person name="Hostetler J."/>
            <person name="Jackson J."/>
            <person name="May M.A."/>
            <person name="Miller R.H."/>
            <person name="Paralanov V."/>
            <person name="Radune D."/>
            <person name="Szczypinski B."/>
            <person name="Brown D.R."/>
        </authorList>
    </citation>
    <scope>NUCLEOTIDE SEQUENCE [LARGE SCALE GENOMIC DNA]</scope>
    <source>
        <strain evidence="7 8">A21JP2</strain>
    </source>
</reference>
<dbReference type="PANTHER" id="PTHR43776">
    <property type="entry name" value="TRANSPORT ATP-BINDING PROTEIN"/>
    <property type="match status" value="1"/>
</dbReference>
<dbReference type="AlphaFoldDB" id="D4XVC0"/>
<dbReference type="PROSITE" id="PS00211">
    <property type="entry name" value="ABC_TRANSPORTER_1"/>
    <property type="match status" value="1"/>
</dbReference>
<dbReference type="PANTHER" id="PTHR43776:SF7">
    <property type="entry name" value="D,D-DIPEPTIDE TRANSPORT ATP-BINDING PROTEIN DDPF-RELATED"/>
    <property type="match status" value="1"/>
</dbReference>
<dbReference type="OrthoDB" id="400883at2"/>
<accession>D4XVC0</accession>
<keyword evidence="3" id="KW-0547">Nucleotide-binding</keyword>
<dbReference type="EMBL" id="ADNC01000007">
    <property type="protein sequence ID" value="EFF41646.1"/>
    <property type="molecule type" value="Genomic_DNA"/>
</dbReference>
<dbReference type="InterPro" id="IPR050319">
    <property type="entry name" value="ABC_transp_ATP-bind"/>
</dbReference>
<evidence type="ECO:0000256" key="1">
    <source>
        <dbReference type="ARBA" id="ARBA00005417"/>
    </source>
</evidence>
<dbReference type="SUPFAM" id="SSF52540">
    <property type="entry name" value="P-loop containing nucleoside triphosphate hydrolases"/>
    <property type="match status" value="2"/>
</dbReference>
<dbReference type="Proteomes" id="UP000004757">
    <property type="component" value="Unassembled WGS sequence"/>
</dbReference>
<evidence type="ECO:0000313" key="8">
    <source>
        <dbReference type="Proteomes" id="UP000004757"/>
    </source>
</evidence>
<organism evidence="7 8">
    <name type="scientific">Mycoplasmopsis alligatoris A21JP2</name>
    <dbReference type="NCBI Taxonomy" id="747682"/>
    <lineage>
        <taxon>Bacteria</taxon>
        <taxon>Bacillati</taxon>
        <taxon>Mycoplasmatota</taxon>
        <taxon>Mycoplasmoidales</taxon>
        <taxon>Metamycoplasmataceae</taxon>
        <taxon>Mycoplasmopsis</taxon>
    </lineage>
</organism>
<dbReference type="GO" id="GO:0016887">
    <property type="term" value="F:ATP hydrolysis activity"/>
    <property type="evidence" value="ECO:0007669"/>
    <property type="project" value="InterPro"/>
</dbReference>
<feature type="coiled-coil region" evidence="5">
    <location>
        <begin position="458"/>
        <end position="499"/>
    </location>
</feature>
<name>D4XVC0_9BACT</name>
<comment type="similarity">
    <text evidence="1">Belongs to the ABC transporter superfamily.</text>
</comment>
<dbReference type="InterPro" id="IPR003593">
    <property type="entry name" value="AAA+_ATPase"/>
</dbReference>
<feature type="domain" description="ABC transporter" evidence="6">
    <location>
        <begin position="9"/>
        <end position="754"/>
    </location>
</feature>
<keyword evidence="8" id="KW-1185">Reference proteome</keyword>
<dbReference type="InterPro" id="IPR017871">
    <property type="entry name" value="ABC_transporter-like_CS"/>
</dbReference>
<evidence type="ECO:0000256" key="3">
    <source>
        <dbReference type="ARBA" id="ARBA00022741"/>
    </source>
</evidence>
<dbReference type="InterPro" id="IPR003439">
    <property type="entry name" value="ABC_transporter-like_ATP-bd"/>
</dbReference>
<dbReference type="STRING" id="747682.MALL_0664"/>
<evidence type="ECO:0000256" key="4">
    <source>
        <dbReference type="ARBA" id="ARBA00022840"/>
    </source>
</evidence>
<sequence length="821" mass="95883">MKTDKKVVLGIENLKKYFINRSTINKAVDGISFNVHEGEIVGLIGESGSGKTTVGRSLLRLYDDVDGFITLNGKIISGKRITRARKKFMHKNIQMIFQDPHASLNGQKTIFSILKEPLVVNGVISDKIKDIKKDWGDIQENFHYSFLEHAKKWELENLTLITNLHQKFIQEWNKKFDALEFSTSVSNDDNFNAYYSYLEEKNNDNSTVINKLYTNTDKLVKFFEKKQNEYRFKVDLDFDEEALVKAKEEYELNLKLSTKSREHIQKEELLETKKEELKKLKQEEKDLLIINKNAFKSFIDVYKNDTKYRKNNAWSSTELNYYFHSKKLEIVSRAAKVTTHESQKVLNYLSFEEVKEFANELEEYLKVFYDKNLKVDESKYESIKLMSEITKKDFKFNISKFLKLSNTRKKHFSELINKASSEIEKLNNELKNTSVPAINQDQLRASKAKLLDAQVVHNKELEKFLEKFKVRIAQLESEVEAKRQMIKECKIKLDALDKRFKQTHEKFIKFFEQSYINPAKIACLSDKNGNYKKFCLVKYFRKNEHTQTYKQLKIELNVYKTNVLQRLDSIKSFDIEKKYINTDLNNISKLLGIHEIDLALRNLSNSKVAASGQRMFRIFSVNSIKKLFIKNTIYKSLEDVGLLKQFAYRYPHEFSGGQRQRIVIARALITNPKVIVADEPIASLDISIQAQVVNLLKDLCKQKNIGMVFIAHDLSMIEYVADKVQIMHLGKIVESGDTNKIYEKAIHPYTNNLFKAIPKISNATEKFQNVSFELSYLEEQVYPNVPEQKEVEPKHFVYGTSKQIDQWLKADHFRATGLKKD</sequence>
<dbReference type="SMART" id="SM00382">
    <property type="entry name" value="AAA"/>
    <property type="match status" value="1"/>
</dbReference>
<evidence type="ECO:0000256" key="5">
    <source>
        <dbReference type="SAM" id="Coils"/>
    </source>
</evidence>
<evidence type="ECO:0000256" key="2">
    <source>
        <dbReference type="ARBA" id="ARBA00022448"/>
    </source>
</evidence>
<proteinExistence type="inferred from homology"/>
<dbReference type="InterPro" id="IPR027417">
    <property type="entry name" value="P-loop_NTPase"/>
</dbReference>
<keyword evidence="2" id="KW-0813">Transport</keyword>
<dbReference type="GO" id="GO:0005524">
    <property type="term" value="F:ATP binding"/>
    <property type="evidence" value="ECO:0007669"/>
    <property type="project" value="UniProtKB-KW"/>
</dbReference>
<keyword evidence="4 7" id="KW-0067">ATP-binding</keyword>
<comment type="caution">
    <text evidence="7">The sequence shown here is derived from an EMBL/GenBank/DDBJ whole genome shotgun (WGS) entry which is preliminary data.</text>
</comment>
<dbReference type="PROSITE" id="PS50893">
    <property type="entry name" value="ABC_TRANSPORTER_2"/>
    <property type="match status" value="1"/>
</dbReference>
<dbReference type="GO" id="GO:0055085">
    <property type="term" value="P:transmembrane transport"/>
    <property type="evidence" value="ECO:0007669"/>
    <property type="project" value="UniProtKB-ARBA"/>
</dbReference>
<evidence type="ECO:0000313" key="7">
    <source>
        <dbReference type="EMBL" id="EFF41646.1"/>
    </source>
</evidence>